<evidence type="ECO:0000313" key="1">
    <source>
        <dbReference type="EMBL" id="SDX37184.1"/>
    </source>
</evidence>
<dbReference type="EMBL" id="FNNJ01000005">
    <property type="protein sequence ID" value="SDX37184.1"/>
    <property type="molecule type" value="Genomic_DNA"/>
</dbReference>
<dbReference type="SUPFAM" id="SSF49464">
    <property type="entry name" value="Carboxypeptidase regulatory domain-like"/>
    <property type="match status" value="1"/>
</dbReference>
<protein>
    <submittedName>
        <fullName evidence="1">CarboxypepD_reg-like domain-containing protein</fullName>
    </submittedName>
</protein>
<keyword evidence="2" id="KW-1185">Reference proteome</keyword>
<dbReference type="AlphaFoldDB" id="A0A1H3B705"/>
<organism evidence="1 2">
    <name type="scientific">Lutibacter oricola</name>
    <dbReference type="NCBI Taxonomy" id="762486"/>
    <lineage>
        <taxon>Bacteria</taxon>
        <taxon>Pseudomonadati</taxon>
        <taxon>Bacteroidota</taxon>
        <taxon>Flavobacteriia</taxon>
        <taxon>Flavobacteriales</taxon>
        <taxon>Flavobacteriaceae</taxon>
        <taxon>Lutibacter</taxon>
    </lineage>
</organism>
<name>A0A1H3B705_9FLAO</name>
<gene>
    <name evidence="1" type="ORF">SAMN05444411_10527</name>
</gene>
<reference evidence="1 2" key="1">
    <citation type="submission" date="2016-10" db="EMBL/GenBank/DDBJ databases">
        <authorList>
            <person name="de Groot N.N."/>
        </authorList>
    </citation>
    <scope>NUCLEOTIDE SEQUENCE [LARGE SCALE GENOMIC DNA]</scope>
    <source>
        <strain evidence="1 2">DSM 24956</strain>
    </source>
</reference>
<dbReference type="InterPro" id="IPR008969">
    <property type="entry name" value="CarboxyPept-like_regulatory"/>
</dbReference>
<dbReference type="SUPFAM" id="SSF56935">
    <property type="entry name" value="Porins"/>
    <property type="match status" value="1"/>
</dbReference>
<accession>A0A1H3B705</accession>
<dbReference type="Gene3D" id="2.60.40.1120">
    <property type="entry name" value="Carboxypeptidase-like, regulatory domain"/>
    <property type="match status" value="1"/>
</dbReference>
<dbReference type="RefSeq" id="WP_090123181.1">
    <property type="nucleotide sequence ID" value="NZ_FNNJ01000005.1"/>
</dbReference>
<proteinExistence type="predicted"/>
<dbReference type="Pfam" id="PF13715">
    <property type="entry name" value="CarbopepD_reg_2"/>
    <property type="match status" value="1"/>
</dbReference>
<dbReference type="OrthoDB" id="603275at2"/>
<dbReference type="Proteomes" id="UP000199595">
    <property type="component" value="Unassembled WGS sequence"/>
</dbReference>
<dbReference type="STRING" id="762486.SAMN05444411_10527"/>
<evidence type="ECO:0000313" key="2">
    <source>
        <dbReference type="Proteomes" id="UP000199595"/>
    </source>
</evidence>
<sequence length="886" mass="101655">MRFKVSFILVFYFCLFESVSCQNILLSGSVKDSLHNPLSYANVIAKPVNVAERIKFSITGDEGNYKLELVKNEAYIISVSYMGFKTVSFEFNASKNYKKDIVLKSEPNQLKEVVIEIPVLVKEDTITYNTSKFITGEERKLKQVLKKLPGVEVDKNGSVTVQGKKVTKMLVEGKKFFGGGSKLAVNNIPANAIDKIQVLDNYNEVAFLKNVSDSDEMAMNILLKEDKKQFVFGDVEAGKGNEEFYRLQSNLFYYSPKTNVNFIGSLNNTNEKTFTFKDYISFQGGISSVLKGDGALYKASAGNFSTFINTQDLVSSTAKFGALNISKVVNSKLDISGYAIFSHAKNETLNESVNQYTTITEEKENKSTAKNILGIGKFNIEYAPTTNEQWYFKTQFKKSDNLQNNAIISTIENDQRFVFVKNNAEATYVNQNIEWHKKLTNKHTFSFASDITLDKNNPTTIWETNQLILQGLIPVEISDNYNIHQQKEIENVSINTIFKHYWVLNNFNHIYTTIGNKYNNESYFTDESQQLENSSVNNFSAAGFGNDLNFKLNDLFVGVHYKFKLGIAEFKQGAFLHNYNWKLREQTRLNKRKTVLLPDFSTTVKFSNSKQIKFNYQLKTAFSNASKLANRFYLQSYNAVYKGDENLENELYHTAKLNYRRFSLYRGLMLYGGVDFTKKIKGIQNAVQFEGVNQYVTTLMVSNPEERWDFKLNINKKIKQIKYGVKTNVLTSKYLQQINNSFVTNKSNSVGYTISAKTLFDKFPIVEFGFEQRLGNYTSSNITSKFITNQPYLTIDYDFLKGVGLSFDYKRYSYENKNFGQKNTYQLANLDLLYKKEDSAWSFKINAQNLFNEKFKQQNSFSSYIISDSKTYILPRIVMFSIGYNL</sequence>